<evidence type="ECO:0000256" key="4">
    <source>
        <dbReference type="ARBA" id="ARBA00022777"/>
    </source>
</evidence>
<feature type="domain" description="PH" evidence="9">
    <location>
        <begin position="157"/>
        <end position="260"/>
    </location>
</feature>
<organism evidence="12 13">
    <name type="scientific">Aphanomyces stellatus</name>
    <dbReference type="NCBI Taxonomy" id="120398"/>
    <lineage>
        <taxon>Eukaryota</taxon>
        <taxon>Sar</taxon>
        <taxon>Stramenopiles</taxon>
        <taxon>Oomycota</taxon>
        <taxon>Saprolegniomycetes</taxon>
        <taxon>Saprolegniales</taxon>
        <taxon>Verrucalvaceae</taxon>
        <taxon>Aphanomyces</taxon>
    </lineage>
</organism>
<protein>
    <recommendedName>
        <fullName evidence="7">Mitogen-activated protein kinase</fullName>
        <ecNumber evidence="7">2.7.11.24</ecNumber>
    </recommendedName>
</protein>
<feature type="compositionally biased region" description="Basic and acidic residues" evidence="8">
    <location>
        <begin position="12"/>
        <end position="24"/>
    </location>
</feature>
<feature type="compositionally biased region" description="Basic residues" evidence="8">
    <location>
        <begin position="1"/>
        <end position="11"/>
    </location>
</feature>
<evidence type="ECO:0000313" key="12">
    <source>
        <dbReference type="EMBL" id="VFT94946.1"/>
    </source>
</evidence>
<keyword evidence="1 7" id="KW-0723">Serine/threonine-protein kinase</keyword>
<evidence type="ECO:0000313" key="11">
    <source>
        <dbReference type="EMBL" id="KAF0690373.1"/>
    </source>
</evidence>
<dbReference type="Gene3D" id="3.30.200.20">
    <property type="entry name" value="Phosphorylase Kinase, domain 1"/>
    <property type="match status" value="1"/>
</dbReference>
<dbReference type="PROSITE" id="PS00107">
    <property type="entry name" value="PROTEIN_KINASE_ATP"/>
    <property type="match status" value="1"/>
</dbReference>
<comment type="cofactor">
    <cofactor evidence="7">
        <name>Mg(2+)</name>
        <dbReference type="ChEBI" id="CHEBI:18420"/>
    </cofactor>
</comment>
<evidence type="ECO:0000256" key="1">
    <source>
        <dbReference type="ARBA" id="ARBA00022527"/>
    </source>
</evidence>
<accession>A0A485LB31</accession>
<dbReference type="EC" id="2.7.11.24" evidence="7"/>
<dbReference type="GO" id="GO:0004707">
    <property type="term" value="F:MAP kinase activity"/>
    <property type="evidence" value="ECO:0007669"/>
    <property type="project" value="UniProtKB-EC"/>
</dbReference>
<dbReference type="InterPro" id="IPR011009">
    <property type="entry name" value="Kinase-like_dom_sf"/>
</dbReference>
<dbReference type="SUPFAM" id="SSF56112">
    <property type="entry name" value="Protein kinase-like (PK-like)"/>
    <property type="match status" value="1"/>
</dbReference>
<sequence>MWRRAGGARRLHYPDAERQKDPKSMEGLQPGYKAGRIVKPSDLGRLAKTLDSSKGNICPLQDIPSRRTGPVKDSRWVPAMTSVSGRTSASRGSKYGHSQASSSEGDRDRSNSGGGLNGITSVGQRRVFHTRHKTSISRLFKRDVQGLDSPMLFSEDDVLMEGMLTKVSSSKYFSSKPSYFILRSDTWSLCQYKSPQDLVLLGETVLSQHDIVRDVSDCEAASVAYVFELLRPTSNQCVRFATAGARPLEQWICAVETAIFELCQTGKPSAPPPRPSGHSPKVLSISDGCLDEENGAEVFQAAGMLEEELRRECGDNNDDDEHDNNNDHDNQENVEEKVAAGAFSPDRGPPMGFFRKVPRVAPGLVGGNGNARAVHSFSASGQLFTLDVKYKLIKPIGTGAYGAVISAKNQESSESVAIKKISNIFDDLVDAKRILRETRLLGHFNHKNITRLLDLPPPPSRSAFDDMYIIAELMETDLHQVIYSMQPMSDDHVKYFLYQILCALHHIHSAGVIHRDMKPSNILLNSNCDLKICDFGLARGGFPENVELTEYVVTRWYRAPEIMLNCLHYTEAVDIWAVGCILAEMIQREPLFPGNDYIHQLKLIIKFMGTPKQEEVDFVKNAKAQRFLTKLPIYKASKFEDAFPAANAQAIDLLKQMLVFNPAKRISVIDALHHPYLEAFFDAADLVVSPPFDFGFDIADDKLTRDALVDLLMEDIGTFHPDVVAAAAAEEAGIDRHRIEA</sequence>
<dbReference type="GO" id="GO:0005524">
    <property type="term" value="F:ATP binding"/>
    <property type="evidence" value="ECO:0007669"/>
    <property type="project" value="UniProtKB-UniRule"/>
</dbReference>
<reference evidence="11" key="2">
    <citation type="submission" date="2019-06" db="EMBL/GenBank/DDBJ databases">
        <title>Genomics analysis of Aphanomyces spp. identifies a new class of oomycete effector associated with host adaptation.</title>
        <authorList>
            <person name="Gaulin E."/>
        </authorList>
    </citation>
    <scope>NUCLEOTIDE SEQUENCE</scope>
    <source>
        <strain evidence="11">CBS 578.67</strain>
    </source>
</reference>
<evidence type="ECO:0000256" key="8">
    <source>
        <dbReference type="SAM" id="MobiDB-lite"/>
    </source>
</evidence>
<evidence type="ECO:0000313" key="13">
    <source>
        <dbReference type="Proteomes" id="UP000332933"/>
    </source>
</evidence>
<dbReference type="Gene3D" id="1.10.510.10">
    <property type="entry name" value="Transferase(Phosphotransferase) domain 1"/>
    <property type="match status" value="1"/>
</dbReference>
<dbReference type="CDD" id="cd07834">
    <property type="entry name" value="STKc_MAPK"/>
    <property type="match status" value="1"/>
</dbReference>
<dbReference type="PROSITE" id="PS50003">
    <property type="entry name" value="PH_DOMAIN"/>
    <property type="match status" value="1"/>
</dbReference>
<comment type="catalytic activity">
    <reaction evidence="7">
        <text>L-threonyl-[protein] + ATP = O-phospho-L-threonyl-[protein] + ADP + H(+)</text>
        <dbReference type="Rhea" id="RHEA:46608"/>
        <dbReference type="Rhea" id="RHEA-COMP:11060"/>
        <dbReference type="Rhea" id="RHEA-COMP:11605"/>
        <dbReference type="ChEBI" id="CHEBI:15378"/>
        <dbReference type="ChEBI" id="CHEBI:30013"/>
        <dbReference type="ChEBI" id="CHEBI:30616"/>
        <dbReference type="ChEBI" id="CHEBI:61977"/>
        <dbReference type="ChEBI" id="CHEBI:456216"/>
        <dbReference type="EC" id="2.7.11.24"/>
    </reaction>
</comment>
<dbReference type="InterPro" id="IPR011993">
    <property type="entry name" value="PH-like_dom_sf"/>
</dbReference>
<comment type="similarity">
    <text evidence="7">Belongs to the protein kinase superfamily. Ser/Thr protein kinase family. MAP kinase subfamily.</text>
</comment>
<dbReference type="PROSITE" id="PS50011">
    <property type="entry name" value="PROTEIN_KINASE_DOM"/>
    <property type="match status" value="1"/>
</dbReference>
<dbReference type="InterPro" id="IPR008271">
    <property type="entry name" value="Ser/Thr_kinase_AS"/>
</dbReference>
<keyword evidence="2 7" id="KW-0808">Transferase</keyword>
<feature type="compositionally biased region" description="Polar residues" evidence="8">
    <location>
        <begin position="81"/>
        <end position="103"/>
    </location>
</feature>
<dbReference type="InterPro" id="IPR003527">
    <property type="entry name" value="MAP_kinase_CS"/>
</dbReference>
<reference evidence="12 13" key="1">
    <citation type="submission" date="2019-03" db="EMBL/GenBank/DDBJ databases">
        <authorList>
            <person name="Gaulin E."/>
            <person name="Dumas B."/>
        </authorList>
    </citation>
    <scope>NUCLEOTIDE SEQUENCE [LARGE SCALE GENOMIC DNA]</scope>
    <source>
        <strain evidence="12">CBS 568.67</strain>
    </source>
</reference>
<dbReference type="SUPFAM" id="SSF50729">
    <property type="entry name" value="PH domain-like"/>
    <property type="match status" value="1"/>
</dbReference>
<dbReference type="InterPro" id="IPR001849">
    <property type="entry name" value="PH_domain"/>
</dbReference>
<feature type="domain" description="Protein kinase" evidence="10">
    <location>
        <begin position="390"/>
        <end position="677"/>
    </location>
</feature>
<evidence type="ECO:0000259" key="9">
    <source>
        <dbReference type="PROSITE" id="PS50003"/>
    </source>
</evidence>
<keyword evidence="7" id="KW-0460">Magnesium</keyword>
<name>A0A485LB31_9STRA</name>
<dbReference type="FunFam" id="1.10.510.10:FF:000040">
    <property type="entry name" value="Mitogen-activated protein kinase"/>
    <property type="match status" value="1"/>
</dbReference>
<dbReference type="OrthoDB" id="76756at2759"/>
<gene>
    <name evidence="12" type="primary">Aste57867_18208</name>
    <name evidence="11" type="ORF">As57867_018146</name>
    <name evidence="12" type="ORF">ASTE57867_18208</name>
</gene>
<dbReference type="FunFam" id="3.30.200.20:FF:000961">
    <property type="entry name" value="Mitogen-activated protein kinase"/>
    <property type="match status" value="1"/>
</dbReference>
<dbReference type="PROSITE" id="PS00108">
    <property type="entry name" value="PROTEIN_KINASE_ST"/>
    <property type="match status" value="1"/>
</dbReference>
<dbReference type="PROSITE" id="PS01351">
    <property type="entry name" value="MAPK"/>
    <property type="match status" value="1"/>
</dbReference>
<dbReference type="InterPro" id="IPR050117">
    <property type="entry name" value="MAPK"/>
</dbReference>
<dbReference type="AlphaFoldDB" id="A0A485LB31"/>
<feature type="binding site" evidence="6">
    <location>
        <position position="420"/>
    </location>
    <ligand>
        <name>ATP</name>
        <dbReference type="ChEBI" id="CHEBI:30616"/>
    </ligand>
</feature>
<evidence type="ECO:0000256" key="5">
    <source>
        <dbReference type="ARBA" id="ARBA00022840"/>
    </source>
</evidence>
<feature type="region of interest" description="Disordered" evidence="8">
    <location>
        <begin position="1"/>
        <end position="124"/>
    </location>
</feature>
<dbReference type="Proteomes" id="UP000332933">
    <property type="component" value="Unassembled WGS sequence"/>
</dbReference>
<dbReference type="InterPro" id="IPR000719">
    <property type="entry name" value="Prot_kinase_dom"/>
</dbReference>
<evidence type="ECO:0000256" key="3">
    <source>
        <dbReference type="ARBA" id="ARBA00022741"/>
    </source>
</evidence>
<keyword evidence="3 6" id="KW-0547">Nucleotide-binding</keyword>
<evidence type="ECO:0000259" key="10">
    <source>
        <dbReference type="PROSITE" id="PS50011"/>
    </source>
</evidence>
<dbReference type="Gene3D" id="2.30.29.30">
    <property type="entry name" value="Pleckstrin-homology domain (PH domain)/Phosphotyrosine-binding domain (PTB)"/>
    <property type="match status" value="1"/>
</dbReference>
<evidence type="ECO:0000256" key="6">
    <source>
        <dbReference type="PROSITE-ProRule" id="PRU10141"/>
    </source>
</evidence>
<dbReference type="PANTHER" id="PTHR24055">
    <property type="entry name" value="MITOGEN-ACTIVATED PROTEIN KINASE"/>
    <property type="match status" value="1"/>
</dbReference>
<dbReference type="Pfam" id="PF00069">
    <property type="entry name" value="Pkinase"/>
    <property type="match status" value="1"/>
</dbReference>
<keyword evidence="5 6" id="KW-0067">ATP-binding</keyword>
<dbReference type="EMBL" id="CAADRA010006400">
    <property type="protein sequence ID" value="VFT94946.1"/>
    <property type="molecule type" value="Genomic_DNA"/>
</dbReference>
<dbReference type="EMBL" id="VJMH01006379">
    <property type="protein sequence ID" value="KAF0690373.1"/>
    <property type="molecule type" value="Genomic_DNA"/>
</dbReference>
<dbReference type="InterPro" id="IPR017441">
    <property type="entry name" value="Protein_kinase_ATP_BS"/>
</dbReference>
<proteinExistence type="inferred from homology"/>
<keyword evidence="13" id="KW-1185">Reference proteome</keyword>
<keyword evidence="4 7" id="KW-0418">Kinase</keyword>
<dbReference type="SMART" id="SM00220">
    <property type="entry name" value="S_TKc"/>
    <property type="match status" value="1"/>
</dbReference>
<comment type="activity regulation">
    <text evidence="7">Activated by threonine and tyrosine phosphorylation.</text>
</comment>
<evidence type="ECO:0000256" key="7">
    <source>
        <dbReference type="RuleBase" id="RU361165"/>
    </source>
</evidence>
<evidence type="ECO:0000256" key="2">
    <source>
        <dbReference type="ARBA" id="ARBA00022679"/>
    </source>
</evidence>